<proteinExistence type="predicted"/>
<reference evidence="2" key="1">
    <citation type="submission" date="2020-09" db="EMBL/GenBank/DDBJ databases">
        <title>Desulfogranum mesoprofundum gen. nov., sp. nov., a novel mesophilic, sulfate-reducing chemolithoautotroph isolated from a deep-sea hydrothermal vent chimney in the Suiyo Seamount.</title>
        <authorList>
            <person name="Hashimoto Y."/>
            <person name="Nakagawa S."/>
        </authorList>
    </citation>
    <scope>NUCLEOTIDE SEQUENCE</scope>
    <source>
        <strain evidence="2">KT2</strain>
    </source>
</reference>
<sequence>MKYFTLPILLAFVVTLSSCGGQVSQGTAGAGIGAASGAIIGQAIGRNTEATLIGAALGTMLGYIVGNEMDKYDRQRLNRVYEEAPSGRASTWRNPDTGNTYQVTPQPAYYPKAKPDTPCRQAEILATIDGKAQKTYTTACRNSRGQWVLQN</sequence>
<dbReference type="InterPro" id="IPR016364">
    <property type="entry name" value="Surface_antigen_Rickettsia"/>
</dbReference>
<name>A0A8D5JJ08_9BACT</name>
<dbReference type="AlphaFoldDB" id="A0A8D5JJ08"/>
<dbReference type="PROSITE" id="PS51257">
    <property type="entry name" value="PROKAR_LIPOPROTEIN"/>
    <property type="match status" value="1"/>
</dbReference>
<evidence type="ECO:0000259" key="1">
    <source>
        <dbReference type="Pfam" id="PF13488"/>
    </source>
</evidence>
<dbReference type="RefSeq" id="WP_228855544.1">
    <property type="nucleotide sequence ID" value="NZ_AP024086.1"/>
</dbReference>
<organism evidence="2 3">
    <name type="scientific">Desulfomarina profundi</name>
    <dbReference type="NCBI Taxonomy" id="2772557"/>
    <lineage>
        <taxon>Bacteria</taxon>
        <taxon>Pseudomonadati</taxon>
        <taxon>Thermodesulfobacteriota</taxon>
        <taxon>Desulfobulbia</taxon>
        <taxon>Desulfobulbales</taxon>
        <taxon>Desulfobulbaceae</taxon>
        <taxon>Desulfomarina</taxon>
    </lineage>
</organism>
<evidence type="ECO:0000313" key="3">
    <source>
        <dbReference type="Proteomes" id="UP000826725"/>
    </source>
</evidence>
<dbReference type="Proteomes" id="UP000826725">
    <property type="component" value="Chromosome"/>
</dbReference>
<keyword evidence="3" id="KW-1185">Reference proteome</keyword>
<dbReference type="PIRSF" id="PIRSF002721">
    <property type="entry name" value="Surface_antigen_Rickettsia"/>
    <property type="match status" value="1"/>
</dbReference>
<gene>
    <name evidence="2" type="primary">omp_2</name>
    <name evidence="2" type="ORF">DGMP_39670</name>
</gene>
<protein>
    <submittedName>
        <fullName evidence="2">17 kDa surface antigen</fullName>
    </submittedName>
</protein>
<dbReference type="InterPro" id="IPR039567">
    <property type="entry name" value="Gly-zipper"/>
</dbReference>
<dbReference type="Pfam" id="PF13488">
    <property type="entry name" value="Gly-zipper_Omp"/>
    <property type="match status" value="1"/>
</dbReference>
<dbReference type="KEGG" id="dbk:DGMP_39670"/>
<evidence type="ECO:0000313" key="2">
    <source>
        <dbReference type="EMBL" id="BCL63274.1"/>
    </source>
</evidence>
<dbReference type="EMBL" id="AP024086">
    <property type="protein sequence ID" value="BCL63274.1"/>
    <property type="molecule type" value="Genomic_DNA"/>
</dbReference>
<accession>A0A8D5JJ08</accession>
<feature type="domain" description="Glycine zipper" evidence="1">
    <location>
        <begin position="29"/>
        <end position="71"/>
    </location>
</feature>